<evidence type="ECO:0000256" key="1">
    <source>
        <dbReference type="ARBA" id="ARBA00009353"/>
    </source>
</evidence>
<dbReference type="PANTHER" id="PTHR11092">
    <property type="entry name" value="SUGAR NUCLEOTIDE EPIMERASE RELATED"/>
    <property type="match status" value="1"/>
</dbReference>
<sequence length="306" mass="33549">MKNILITGGSGLIGSVLTEQLILKGYKVAWLTHSDLNKNSAVQLFKWDLANGEIDSNAIDFADSIINMAGAGIADKHWTSTQKQKIIDSRVKGIQLLTQAINNSNKPIGSFISASAIGYYGNRGEKILTEDESPSTDFLGECCVAWENAVDLIERLGIRTVKLRTGIVLSNNGGALPKMVKPIKMGMGVTLGSGNQWMSWIHISDMCRMYIHALENNNLTGVFNATSPQPVTYSQFTNAVANQLNRPVWLPNIPEFAMKIMLGEMSHLVLDSTRCSSAAIEKTGFLFQFRELSAALNELLPKQNKN</sequence>
<dbReference type="AlphaFoldDB" id="A0A9X2JED4"/>
<dbReference type="InterPro" id="IPR036291">
    <property type="entry name" value="NAD(P)-bd_dom_sf"/>
</dbReference>
<dbReference type="EMBL" id="JAMWYS010000045">
    <property type="protein sequence ID" value="MCO4293845.1"/>
    <property type="molecule type" value="Genomic_DNA"/>
</dbReference>
<comment type="similarity">
    <text evidence="1">Belongs to the NAD(P)-dependent epimerase/dehydratase family. SDR39U1 subfamily.</text>
</comment>
<organism evidence="4 5">
    <name type="scientific">Solitalea agri</name>
    <dbReference type="NCBI Taxonomy" id="2953739"/>
    <lineage>
        <taxon>Bacteria</taxon>
        <taxon>Pseudomonadati</taxon>
        <taxon>Bacteroidota</taxon>
        <taxon>Sphingobacteriia</taxon>
        <taxon>Sphingobacteriales</taxon>
        <taxon>Sphingobacteriaceae</taxon>
        <taxon>Solitalea</taxon>
    </lineage>
</organism>
<dbReference type="InterPro" id="IPR013549">
    <property type="entry name" value="DUF1731"/>
</dbReference>
<evidence type="ECO:0000259" key="2">
    <source>
        <dbReference type="Pfam" id="PF01370"/>
    </source>
</evidence>
<dbReference type="Pfam" id="PF01370">
    <property type="entry name" value="Epimerase"/>
    <property type="match status" value="1"/>
</dbReference>
<feature type="domain" description="NAD-dependent epimerase/dehydratase" evidence="2">
    <location>
        <begin position="4"/>
        <end position="218"/>
    </location>
</feature>
<reference evidence="4" key="1">
    <citation type="submission" date="2022-06" db="EMBL/GenBank/DDBJ databases">
        <title>Solitalea sp. MAHUQ-68 isolated from rhizospheric soil.</title>
        <authorList>
            <person name="Huq M.A."/>
        </authorList>
    </citation>
    <scope>NUCLEOTIDE SEQUENCE</scope>
    <source>
        <strain evidence="4">MAHUQ-68</strain>
    </source>
</reference>
<proteinExistence type="inferred from homology"/>
<dbReference type="Pfam" id="PF08338">
    <property type="entry name" value="DUF1731"/>
    <property type="match status" value="1"/>
</dbReference>
<evidence type="ECO:0000313" key="5">
    <source>
        <dbReference type="Proteomes" id="UP001155182"/>
    </source>
</evidence>
<comment type="caution">
    <text evidence="4">The sequence shown here is derived from an EMBL/GenBank/DDBJ whole genome shotgun (WGS) entry which is preliminary data.</text>
</comment>
<name>A0A9X2JED4_9SPHI</name>
<dbReference type="InterPro" id="IPR010099">
    <property type="entry name" value="SDR39U1"/>
</dbReference>
<dbReference type="PANTHER" id="PTHR11092:SF0">
    <property type="entry name" value="EPIMERASE FAMILY PROTEIN SDR39U1"/>
    <property type="match status" value="1"/>
</dbReference>
<feature type="domain" description="DUF1731" evidence="3">
    <location>
        <begin position="253"/>
        <end position="299"/>
    </location>
</feature>
<dbReference type="NCBIfam" id="TIGR01777">
    <property type="entry name" value="yfcH"/>
    <property type="match status" value="1"/>
</dbReference>
<dbReference type="CDD" id="cd05242">
    <property type="entry name" value="SDR_a8"/>
    <property type="match status" value="1"/>
</dbReference>
<dbReference type="Proteomes" id="UP001155182">
    <property type="component" value="Unassembled WGS sequence"/>
</dbReference>
<dbReference type="SUPFAM" id="SSF51735">
    <property type="entry name" value="NAD(P)-binding Rossmann-fold domains"/>
    <property type="match status" value="1"/>
</dbReference>
<dbReference type="Gene3D" id="3.40.50.720">
    <property type="entry name" value="NAD(P)-binding Rossmann-like Domain"/>
    <property type="match status" value="1"/>
</dbReference>
<dbReference type="InterPro" id="IPR001509">
    <property type="entry name" value="Epimerase_deHydtase"/>
</dbReference>
<dbReference type="RefSeq" id="WP_252588498.1">
    <property type="nucleotide sequence ID" value="NZ_JAMWYS010000045.1"/>
</dbReference>
<protein>
    <submittedName>
        <fullName evidence="4">TIGR01777 family oxidoreductase</fullName>
    </submittedName>
</protein>
<keyword evidence="5" id="KW-1185">Reference proteome</keyword>
<gene>
    <name evidence="4" type="ORF">NF867_13320</name>
</gene>
<evidence type="ECO:0000259" key="3">
    <source>
        <dbReference type="Pfam" id="PF08338"/>
    </source>
</evidence>
<evidence type="ECO:0000313" key="4">
    <source>
        <dbReference type="EMBL" id="MCO4293845.1"/>
    </source>
</evidence>
<accession>A0A9X2JED4</accession>